<dbReference type="GO" id="GO:0005886">
    <property type="term" value="C:plasma membrane"/>
    <property type="evidence" value="ECO:0007669"/>
    <property type="project" value="UniProtKB-SubCell"/>
</dbReference>
<proteinExistence type="inferred from homology"/>
<evidence type="ECO:0000313" key="16">
    <source>
        <dbReference type="EMBL" id="OXT09485.1"/>
    </source>
</evidence>
<dbReference type="GO" id="GO:0012505">
    <property type="term" value="C:endomembrane system"/>
    <property type="evidence" value="ECO:0007669"/>
    <property type="project" value="UniProtKB-SubCell"/>
</dbReference>
<dbReference type="Gene3D" id="6.10.250.1580">
    <property type="match status" value="1"/>
</dbReference>
<keyword evidence="5 12" id="KW-0375">Hydrogen ion transport</keyword>
<dbReference type="NCBIfam" id="TIGR01144">
    <property type="entry name" value="ATP_synt_b"/>
    <property type="match status" value="1"/>
</dbReference>
<keyword evidence="6 12" id="KW-1133">Transmembrane helix</keyword>
<evidence type="ECO:0000256" key="14">
    <source>
        <dbReference type="SAM" id="Coils"/>
    </source>
</evidence>
<feature type="coiled-coil region" evidence="14">
    <location>
        <begin position="32"/>
        <end position="117"/>
    </location>
</feature>
<evidence type="ECO:0000256" key="5">
    <source>
        <dbReference type="ARBA" id="ARBA00022781"/>
    </source>
</evidence>
<dbReference type="GO" id="GO:0046933">
    <property type="term" value="F:proton-transporting ATP synthase activity, rotational mechanism"/>
    <property type="evidence" value="ECO:0007669"/>
    <property type="project" value="UniProtKB-UniRule"/>
</dbReference>
<reference evidence="16 18" key="2">
    <citation type="submission" date="2017-06" db="EMBL/GenBank/DDBJ databases">
        <title>Isolation and characterization of a thermophilic and butanogenic Thermoanaerobacterium thermosaccharolyticum M5 capable of efficient degradation of hemicellulose.</title>
        <authorList>
            <person name="Xin F."/>
            <person name="Jiang Y."/>
        </authorList>
    </citation>
    <scope>NUCLEOTIDE SEQUENCE [LARGE SCALE GENOMIC DNA]</scope>
    <source>
        <strain evidence="16 18">M5</strain>
    </source>
</reference>
<evidence type="ECO:0000256" key="10">
    <source>
        <dbReference type="ARBA" id="ARBA00025198"/>
    </source>
</evidence>
<evidence type="ECO:0000256" key="4">
    <source>
        <dbReference type="ARBA" id="ARBA00022692"/>
    </source>
</evidence>
<evidence type="ECO:0000256" key="11">
    <source>
        <dbReference type="ARBA" id="ARBA00037847"/>
    </source>
</evidence>
<dbReference type="PANTHER" id="PTHR33445:SF2">
    <property type="entry name" value="ATP SYNTHASE SUBUNIT B', CHLOROPLASTIC"/>
    <property type="match status" value="1"/>
</dbReference>
<evidence type="ECO:0000256" key="7">
    <source>
        <dbReference type="ARBA" id="ARBA00023065"/>
    </source>
</evidence>
<keyword evidence="2 12" id="KW-0813">Transport</keyword>
<keyword evidence="7 12" id="KW-0406">Ion transport</keyword>
<keyword evidence="12" id="KW-1003">Cell membrane</keyword>
<evidence type="ECO:0000313" key="17">
    <source>
        <dbReference type="Proteomes" id="UP000214975"/>
    </source>
</evidence>
<evidence type="ECO:0000313" key="15">
    <source>
        <dbReference type="EMBL" id="AST58515.1"/>
    </source>
</evidence>
<dbReference type="GO" id="GO:0046961">
    <property type="term" value="F:proton-transporting ATPase activity, rotational mechanism"/>
    <property type="evidence" value="ECO:0007669"/>
    <property type="project" value="TreeGrafter"/>
</dbReference>
<evidence type="ECO:0000256" key="13">
    <source>
        <dbReference type="RuleBase" id="RU003848"/>
    </source>
</evidence>
<evidence type="ECO:0000256" key="9">
    <source>
        <dbReference type="ARBA" id="ARBA00023310"/>
    </source>
</evidence>
<dbReference type="Pfam" id="PF00430">
    <property type="entry name" value="ATP-synt_B"/>
    <property type="match status" value="1"/>
</dbReference>
<name>A0A231VMJ5_THETR</name>
<keyword evidence="14" id="KW-0175">Coiled coil</keyword>
<evidence type="ECO:0000313" key="18">
    <source>
        <dbReference type="Proteomes" id="UP000215301"/>
    </source>
</evidence>
<dbReference type="InterPro" id="IPR002146">
    <property type="entry name" value="ATP_synth_b/b'su_bac/chlpt"/>
</dbReference>
<sequence>MSLINPYTFIFTIINLVVLYLILRKFLFKPVTKFMEERSQKIRNSLEEADRKVHEANDLKAQYEEILKKADDEGKAIIDRAEKYAKEKAEKIIEEANTEAKAIIERAKEEAETEKIKAMHDLRVNLSHLIIEAASKAIGNINVDDDEIINEVVKEAGASWNK</sequence>
<reference evidence="15 17" key="1">
    <citation type="submission" date="2016-08" db="EMBL/GenBank/DDBJ databases">
        <title>A novel genetic cassette of butanologenic Thermoanaerobacterium thermosaccharolyticum that directly convert cellulose to butanol.</title>
        <authorList>
            <person name="Li T."/>
            <person name="He J."/>
        </authorList>
    </citation>
    <scope>NUCLEOTIDE SEQUENCE [LARGE SCALE GENOMIC DNA]</scope>
    <source>
        <strain evidence="15 17">TG57</strain>
    </source>
</reference>
<dbReference type="EMBL" id="CP016893">
    <property type="protein sequence ID" value="AST58515.1"/>
    <property type="molecule type" value="Genomic_DNA"/>
</dbReference>
<dbReference type="HAMAP" id="MF_01398">
    <property type="entry name" value="ATP_synth_b_bprime"/>
    <property type="match status" value="1"/>
</dbReference>
<dbReference type="InterPro" id="IPR028987">
    <property type="entry name" value="ATP_synth_B-like_membr_sf"/>
</dbReference>
<comment type="subunit">
    <text evidence="12">F-type ATPases have 2 components, F(1) - the catalytic core - and F(0) - the membrane proton channel. F(1) has five subunits: alpha(3), beta(3), gamma(1), delta(1), epsilon(1). F(0) has three main subunits: a(1), b(2) and c(10-14). The alpha and beta chains form an alternating ring which encloses part of the gamma chain. F(1) is attached to F(0) by a central stalk formed by the gamma and epsilon chains, while a peripheral stalk is formed by the delta and b chains.</text>
</comment>
<keyword evidence="8 12" id="KW-0472">Membrane</keyword>
<evidence type="ECO:0000256" key="6">
    <source>
        <dbReference type="ARBA" id="ARBA00022989"/>
    </source>
</evidence>
<dbReference type="Proteomes" id="UP000214975">
    <property type="component" value="Chromosome"/>
</dbReference>
<dbReference type="RefSeq" id="WP_013297398.1">
    <property type="nucleotide sequence ID" value="NZ_CP016893.1"/>
</dbReference>
<dbReference type="GO" id="GO:0045259">
    <property type="term" value="C:proton-transporting ATP synthase complex"/>
    <property type="evidence" value="ECO:0007669"/>
    <property type="project" value="UniProtKB-KW"/>
</dbReference>
<keyword evidence="4 12" id="KW-0812">Transmembrane</keyword>
<dbReference type="OMA" id="KVPGMMA"/>
<accession>A0A231VMJ5</accession>
<dbReference type="SUPFAM" id="SSF81573">
    <property type="entry name" value="F1F0 ATP synthase subunit B, membrane domain"/>
    <property type="match status" value="1"/>
</dbReference>
<dbReference type="InterPro" id="IPR005864">
    <property type="entry name" value="ATP_synth_F0_bsu_bac"/>
</dbReference>
<evidence type="ECO:0000256" key="2">
    <source>
        <dbReference type="ARBA" id="ARBA00022448"/>
    </source>
</evidence>
<evidence type="ECO:0000256" key="8">
    <source>
        <dbReference type="ARBA" id="ARBA00023136"/>
    </source>
</evidence>
<protein>
    <recommendedName>
        <fullName evidence="12">ATP synthase subunit b</fullName>
    </recommendedName>
    <alternativeName>
        <fullName evidence="12">ATP synthase F(0) sector subunit b</fullName>
    </alternativeName>
    <alternativeName>
        <fullName evidence="12">ATPase subunit I</fullName>
    </alternativeName>
    <alternativeName>
        <fullName evidence="12">F-type ATPase subunit b</fullName>
        <shortName evidence="12">F-ATPase subunit b</shortName>
    </alternativeName>
</protein>
<evidence type="ECO:0000256" key="3">
    <source>
        <dbReference type="ARBA" id="ARBA00022547"/>
    </source>
</evidence>
<evidence type="ECO:0000256" key="1">
    <source>
        <dbReference type="ARBA" id="ARBA00005513"/>
    </source>
</evidence>
<dbReference type="PANTHER" id="PTHR33445">
    <property type="entry name" value="ATP SYNTHASE SUBUNIT B', CHLOROPLASTIC"/>
    <property type="match status" value="1"/>
</dbReference>
<dbReference type="GeneID" id="93863757"/>
<feature type="transmembrane region" description="Helical" evidence="12">
    <location>
        <begin position="6"/>
        <end position="23"/>
    </location>
</feature>
<dbReference type="InterPro" id="IPR050059">
    <property type="entry name" value="ATP_synthase_B_chain"/>
</dbReference>
<comment type="subcellular location">
    <subcellularLocation>
        <location evidence="12">Cell membrane</location>
        <topology evidence="12">Single-pass membrane protein</topology>
    </subcellularLocation>
    <subcellularLocation>
        <location evidence="11">Endomembrane system</location>
        <topology evidence="11">Single-pass membrane protein</topology>
    </subcellularLocation>
</comment>
<gene>
    <name evidence="12 16" type="primary">atpF</name>
    <name evidence="16" type="ORF">CE561_00520</name>
    <name evidence="15" type="ORF">Thert_02668</name>
</gene>
<dbReference type="CDD" id="cd06503">
    <property type="entry name" value="ATP-synt_Fo_b"/>
    <property type="match status" value="1"/>
</dbReference>
<keyword evidence="9 12" id="KW-0066">ATP synthesis</keyword>
<keyword evidence="3 12" id="KW-0138">CF(0)</keyword>
<dbReference type="EMBL" id="NKHD01000002">
    <property type="protein sequence ID" value="OXT09485.1"/>
    <property type="molecule type" value="Genomic_DNA"/>
</dbReference>
<organism evidence="16 18">
    <name type="scientific">Thermoanaerobacterium thermosaccharolyticum</name>
    <name type="common">Clostridium thermosaccharolyticum</name>
    <dbReference type="NCBI Taxonomy" id="1517"/>
    <lineage>
        <taxon>Bacteria</taxon>
        <taxon>Bacillati</taxon>
        <taxon>Bacillota</taxon>
        <taxon>Clostridia</taxon>
        <taxon>Thermoanaerobacterales</taxon>
        <taxon>Thermoanaerobacteraceae</taxon>
        <taxon>Thermoanaerobacterium</taxon>
    </lineage>
</organism>
<comment type="function">
    <text evidence="12">Component of the F(0) channel, it forms part of the peripheral stalk, linking F(1) to F(0).</text>
</comment>
<comment type="function">
    <text evidence="10 12">F(1)F(0) ATP synthase produces ATP from ADP in the presence of a proton or sodium gradient. F-type ATPases consist of two structural domains, F(1) containing the extramembraneous catalytic core and F(0) containing the membrane proton channel, linked together by a central stalk and a peripheral stalk. During catalysis, ATP synthesis in the catalytic domain of F(1) is coupled via a rotary mechanism of the central stalk subunits to proton translocation.</text>
</comment>
<dbReference type="Proteomes" id="UP000215301">
    <property type="component" value="Unassembled WGS sequence"/>
</dbReference>
<evidence type="ECO:0000256" key="12">
    <source>
        <dbReference type="HAMAP-Rule" id="MF_01398"/>
    </source>
</evidence>
<comment type="similarity">
    <text evidence="1 12 13">Belongs to the ATPase B chain family.</text>
</comment>
<dbReference type="AlphaFoldDB" id="A0A231VMJ5"/>